<sequence length="247" mass="26660">MKHIHSKSLNFNAVLKALLLFGFAAFYLRSVFTGTVSQYVHPRIIPYLVFAAAVMIVIGILLLSRAADSHSKTGSSWQLIFFALPLLMAFTLPPQPLAADTNAVGDLQLSTSAAGQDSQSNVAAIPEDGPIHIESGNYYPVLCDLYTDLDKYVGRTVTVTGFVFRDESFAVDQFVAARLLMVCCAADMQTVGLLCQYDGAAQLESDSWVTVTGVLQKVPFGGEDVPCIAADGVETAEEPADAYIYPY</sequence>
<keyword evidence="1" id="KW-0472">Membrane</keyword>
<dbReference type="InterPro" id="IPR052955">
    <property type="entry name" value="UPF0703_membrane_permease"/>
</dbReference>
<dbReference type="Pfam" id="PF21537">
    <property type="entry name" value="DUF1980_C"/>
    <property type="match status" value="1"/>
</dbReference>
<dbReference type="InterPro" id="IPR048447">
    <property type="entry name" value="DUF1980_C"/>
</dbReference>
<feature type="transmembrane region" description="Helical" evidence="1">
    <location>
        <begin position="12"/>
        <end position="32"/>
    </location>
</feature>
<dbReference type="EMBL" id="VSSQ01001467">
    <property type="protein sequence ID" value="MPM08597.1"/>
    <property type="molecule type" value="Genomic_DNA"/>
</dbReference>
<dbReference type="PANTHER" id="PTHR40047:SF1">
    <property type="entry name" value="UPF0703 PROTEIN YCGQ"/>
    <property type="match status" value="1"/>
</dbReference>
<evidence type="ECO:0000259" key="2">
    <source>
        <dbReference type="Pfam" id="PF09323"/>
    </source>
</evidence>
<dbReference type="PANTHER" id="PTHR40047">
    <property type="entry name" value="UPF0703 PROTEIN YCGQ"/>
    <property type="match status" value="1"/>
</dbReference>
<evidence type="ECO:0000259" key="3">
    <source>
        <dbReference type="Pfam" id="PF21537"/>
    </source>
</evidence>
<protein>
    <recommendedName>
        <fullName evidence="5">TIGR03943 family protein</fullName>
    </recommendedName>
</protein>
<gene>
    <name evidence="4" type="ORF">SDC9_54911</name>
</gene>
<accession>A0A644WY15</accession>
<evidence type="ECO:0000313" key="4">
    <source>
        <dbReference type="EMBL" id="MPM08597.1"/>
    </source>
</evidence>
<feature type="domain" description="DUF1980" evidence="3">
    <location>
        <begin position="111"/>
        <end position="246"/>
    </location>
</feature>
<keyword evidence="1" id="KW-0812">Transmembrane</keyword>
<reference evidence="4" key="1">
    <citation type="submission" date="2019-08" db="EMBL/GenBank/DDBJ databases">
        <authorList>
            <person name="Kucharzyk K."/>
            <person name="Murdoch R.W."/>
            <person name="Higgins S."/>
            <person name="Loffler F."/>
        </authorList>
    </citation>
    <scope>NUCLEOTIDE SEQUENCE</scope>
</reference>
<dbReference type="InterPro" id="IPR048493">
    <property type="entry name" value="DUF1980_N"/>
</dbReference>
<evidence type="ECO:0000256" key="1">
    <source>
        <dbReference type="SAM" id="Phobius"/>
    </source>
</evidence>
<name>A0A644WY15_9ZZZZ</name>
<evidence type="ECO:0008006" key="5">
    <source>
        <dbReference type="Google" id="ProtNLM"/>
    </source>
</evidence>
<feature type="domain" description="DUF1980" evidence="2">
    <location>
        <begin position="15"/>
        <end position="100"/>
    </location>
</feature>
<proteinExistence type="predicted"/>
<dbReference type="AlphaFoldDB" id="A0A644WY15"/>
<dbReference type="InterPro" id="IPR015402">
    <property type="entry name" value="DUF1980"/>
</dbReference>
<feature type="transmembrane region" description="Helical" evidence="1">
    <location>
        <begin position="44"/>
        <end position="63"/>
    </location>
</feature>
<keyword evidence="1" id="KW-1133">Transmembrane helix</keyword>
<organism evidence="4">
    <name type="scientific">bioreactor metagenome</name>
    <dbReference type="NCBI Taxonomy" id="1076179"/>
    <lineage>
        <taxon>unclassified sequences</taxon>
        <taxon>metagenomes</taxon>
        <taxon>ecological metagenomes</taxon>
    </lineage>
</organism>
<dbReference type="Pfam" id="PF09323">
    <property type="entry name" value="DUF1980"/>
    <property type="match status" value="1"/>
</dbReference>
<dbReference type="NCBIfam" id="TIGR03943">
    <property type="entry name" value="TIGR03943 family putative permease subunit"/>
    <property type="match status" value="1"/>
</dbReference>
<comment type="caution">
    <text evidence="4">The sequence shown here is derived from an EMBL/GenBank/DDBJ whole genome shotgun (WGS) entry which is preliminary data.</text>
</comment>
<feature type="transmembrane region" description="Helical" evidence="1">
    <location>
        <begin position="75"/>
        <end position="92"/>
    </location>
</feature>